<evidence type="ECO:0000313" key="3">
    <source>
        <dbReference type="Proteomes" id="UP000241764"/>
    </source>
</evidence>
<keyword evidence="1" id="KW-0812">Transmembrane</keyword>
<protein>
    <submittedName>
        <fullName evidence="2">Paraquat-inducible protein A</fullName>
    </submittedName>
</protein>
<keyword evidence="3" id="KW-1185">Reference proteome</keyword>
<feature type="transmembrane region" description="Helical" evidence="1">
    <location>
        <begin position="54"/>
        <end position="80"/>
    </location>
</feature>
<dbReference type="Proteomes" id="UP000241764">
    <property type="component" value="Unassembled WGS sequence"/>
</dbReference>
<dbReference type="OrthoDB" id="5372500at2"/>
<gene>
    <name evidence="2" type="ORF">CU103_11610</name>
</gene>
<sequence>MPARFLIPIFLFIATFSLALGLTMPLMNVSKLYFFDENPSLLAIVTTLWRDGDWLLAVIVTLFSVILPIAKLAVAQLAAAQVTAATHILHRWIAILSKWSMLDVLLVALVIFGAKTSGLATAIAQPGLWFFTASAILSAVATHFIAREEKTAA</sequence>
<comment type="caution">
    <text evidence="2">The sequence shown here is derived from an EMBL/GenBank/DDBJ whole genome shotgun (WGS) entry which is preliminary data.</text>
</comment>
<dbReference type="InterPro" id="IPR007498">
    <property type="entry name" value="PqiA-like"/>
</dbReference>
<feature type="transmembrane region" description="Helical" evidence="1">
    <location>
        <begin position="92"/>
        <end position="114"/>
    </location>
</feature>
<dbReference type="RefSeq" id="WP_106664270.1">
    <property type="nucleotide sequence ID" value="NZ_PGGM01000004.1"/>
</dbReference>
<dbReference type="Pfam" id="PF04403">
    <property type="entry name" value="PqiA"/>
    <property type="match status" value="1"/>
</dbReference>
<feature type="transmembrane region" description="Helical" evidence="1">
    <location>
        <begin position="126"/>
        <end position="146"/>
    </location>
</feature>
<organism evidence="2 3">
    <name type="scientific">Phyllobacterium sophorae</name>
    <dbReference type="NCBI Taxonomy" id="1520277"/>
    <lineage>
        <taxon>Bacteria</taxon>
        <taxon>Pseudomonadati</taxon>
        <taxon>Pseudomonadota</taxon>
        <taxon>Alphaproteobacteria</taxon>
        <taxon>Hyphomicrobiales</taxon>
        <taxon>Phyllobacteriaceae</taxon>
        <taxon>Phyllobacterium</taxon>
    </lineage>
</organism>
<keyword evidence="1" id="KW-1133">Transmembrane helix</keyword>
<accession>A0A2P7BE35</accession>
<name>A0A2P7BE35_9HYPH</name>
<reference evidence="3" key="1">
    <citation type="submission" date="2017-11" db="EMBL/GenBank/DDBJ databases">
        <authorList>
            <person name="Kuznetsova I."/>
            <person name="Sazanova A."/>
            <person name="Chirak E."/>
            <person name="Safronova V."/>
            <person name="Willems A."/>
        </authorList>
    </citation>
    <scope>NUCLEOTIDE SEQUENCE [LARGE SCALE GENOMIC DNA]</scope>
    <source>
        <strain evidence="3">CCBAU 03422</strain>
    </source>
</reference>
<evidence type="ECO:0000313" key="2">
    <source>
        <dbReference type="EMBL" id="PSH64724.1"/>
    </source>
</evidence>
<keyword evidence="1" id="KW-0472">Membrane</keyword>
<evidence type="ECO:0000256" key="1">
    <source>
        <dbReference type="SAM" id="Phobius"/>
    </source>
</evidence>
<proteinExistence type="predicted"/>
<dbReference type="AlphaFoldDB" id="A0A2P7BE35"/>
<dbReference type="EMBL" id="PGGM01000004">
    <property type="protein sequence ID" value="PSH64724.1"/>
    <property type="molecule type" value="Genomic_DNA"/>
</dbReference>